<accession>A0A482IZX4</accession>
<name>A0A482IZX4_9BURK</name>
<feature type="transmembrane region" description="Helical" evidence="1">
    <location>
        <begin position="177"/>
        <end position="202"/>
    </location>
</feature>
<feature type="transmembrane region" description="Helical" evidence="1">
    <location>
        <begin position="63"/>
        <end position="87"/>
    </location>
</feature>
<feature type="transmembrane region" description="Helical" evidence="1">
    <location>
        <begin position="20"/>
        <end position="41"/>
    </location>
</feature>
<organism evidence="2 3">
    <name type="scientific">Cupriavidus metallidurans</name>
    <dbReference type="NCBI Taxonomy" id="119219"/>
    <lineage>
        <taxon>Bacteria</taxon>
        <taxon>Pseudomonadati</taxon>
        <taxon>Pseudomonadota</taxon>
        <taxon>Betaproteobacteria</taxon>
        <taxon>Burkholderiales</taxon>
        <taxon>Burkholderiaceae</taxon>
        <taxon>Cupriavidus</taxon>
    </lineage>
</organism>
<keyword evidence="1" id="KW-0472">Membrane</keyword>
<keyword evidence="1" id="KW-1133">Transmembrane helix</keyword>
<dbReference type="Proteomes" id="UP000253772">
    <property type="component" value="Chromosome c2"/>
</dbReference>
<proteinExistence type="predicted"/>
<evidence type="ECO:0000313" key="2">
    <source>
        <dbReference type="EMBL" id="QBP13482.1"/>
    </source>
</evidence>
<dbReference type="RefSeq" id="WP_111733711.1">
    <property type="nucleotide sequence ID" value="NZ_CP037901.1"/>
</dbReference>
<keyword evidence="1" id="KW-0812">Transmembrane</keyword>
<gene>
    <name evidence="2" type="ORF">DDF84_028145</name>
</gene>
<feature type="transmembrane region" description="Helical" evidence="1">
    <location>
        <begin position="153"/>
        <end position="171"/>
    </location>
</feature>
<dbReference type="EMBL" id="CP037901">
    <property type="protein sequence ID" value="QBP13482.1"/>
    <property type="molecule type" value="Genomic_DNA"/>
</dbReference>
<evidence type="ECO:0000313" key="3">
    <source>
        <dbReference type="Proteomes" id="UP000253772"/>
    </source>
</evidence>
<dbReference type="AlphaFoldDB" id="A0A482IZX4"/>
<reference evidence="2 3" key="1">
    <citation type="submission" date="2019-03" db="EMBL/GenBank/DDBJ databases">
        <title>Comparative insights into the high quality Complete genome sequence of highly metal resistant Cupriavidus metallidurans strain BS1 isolated from a gold-copper mine.</title>
        <authorList>
            <person name="Mazhar H.S."/>
            <person name="Rensing C."/>
        </authorList>
    </citation>
    <scope>NUCLEOTIDE SEQUENCE [LARGE SCALE GENOMIC DNA]</scope>
    <source>
        <strain evidence="2 3">BS1</strain>
    </source>
</reference>
<dbReference type="OrthoDB" id="5986784at2"/>
<protein>
    <recommendedName>
        <fullName evidence="4">Transmembrane protein</fullName>
    </recommendedName>
</protein>
<sequence>MQPLATNFIIWQFLRPRISCALSVLPLGLMFSAFVPLFMLLEPLGRAMGIPHGAPVKGQPNGWLWLTLFLATMVTLMLAGAALGWLANALIARVVFRWPANKVHDAFLYSQVPDTWYREAAEAGANAVASKRVNAWATTRQQGKWHFVATRGVLGWGSPMFFGMSVVPVLVHRVQPSLGYFISQLLIWAIAGALFGFAIWHFSERQFQKQHREAEP</sequence>
<evidence type="ECO:0000256" key="1">
    <source>
        <dbReference type="SAM" id="Phobius"/>
    </source>
</evidence>
<evidence type="ECO:0008006" key="4">
    <source>
        <dbReference type="Google" id="ProtNLM"/>
    </source>
</evidence>